<proteinExistence type="predicted"/>
<feature type="region of interest" description="Disordered" evidence="1">
    <location>
        <begin position="94"/>
        <end position="113"/>
    </location>
</feature>
<protein>
    <submittedName>
        <fullName evidence="2">Uncharacterized protein</fullName>
    </submittedName>
</protein>
<accession>A0ABP5U812</accession>
<evidence type="ECO:0000256" key="1">
    <source>
        <dbReference type="SAM" id="MobiDB-lite"/>
    </source>
</evidence>
<reference evidence="3" key="1">
    <citation type="journal article" date="2019" name="Int. J. Syst. Evol. Microbiol.">
        <title>The Global Catalogue of Microorganisms (GCM) 10K type strain sequencing project: providing services to taxonomists for standard genome sequencing and annotation.</title>
        <authorList>
            <consortium name="The Broad Institute Genomics Platform"/>
            <consortium name="The Broad Institute Genome Sequencing Center for Infectious Disease"/>
            <person name="Wu L."/>
            <person name="Ma J."/>
        </authorList>
    </citation>
    <scope>NUCLEOTIDE SEQUENCE [LARGE SCALE GENOMIC DNA]</scope>
    <source>
        <strain evidence="3">JCM 16227</strain>
    </source>
</reference>
<feature type="compositionally biased region" description="Basic and acidic residues" evidence="1">
    <location>
        <begin position="94"/>
        <end position="104"/>
    </location>
</feature>
<sequence>MWHGDALRQPGGTRGEQRVRRRLGTQHTAALGVGERPVRVCAQVESVDLQQLAIDGQRGRVGGRGQNQPRIGGVDHMRVALGWVGRVERDVGAARRQDRVHADHQVTGPAHRQTDLVARSHARREEFPREAVHLCRELRVGQDLIARHQGDGVRSPGGLLLEPLDERRARRCLRSSGPRFEQLVLARPQQVHVADRPVRCRDQRVEGADESLRVPGGGVLVEEIGRVDERHVVAGGALGHGDLEVELGDGGLDALGLHGQARKVHCRGLEVLQGELHLVQRGVRGGSGRVEDLHEPFERHVGVLEGLQIGVLDLR</sequence>
<gene>
    <name evidence="2" type="ORF">GCM10009855_08330</name>
</gene>
<comment type="caution">
    <text evidence="2">The sequence shown here is derived from an EMBL/GenBank/DDBJ whole genome shotgun (WGS) entry which is preliminary data.</text>
</comment>
<dbReference type="EMBL" id="BAAARB010000003">
    <property type="protein sequence ID" value="GAA2371358.1"/>
    <property type="molecule type" value="Genomic_DNA"/>
</dbReference>
<organism evidence="2 3">
    <name type="scientific">Gordonia cholesterolivorans</name>
    <dbReference type="NCBI Taxonomy" id="559625"/>
    <lineage>
        <taxon>Bacteria</taxon>
        <taxon>Bacillati</taxon>
        <taxon>Actinomycetota</taxon>
        <taxon>Actinomycetes</taxon>
        <taxon>Mycobacteriales</taxon>
        <taxon>Gordoniaceae</taxon>
        <taxon>Gordonia</taxon>
    </lineage>
</organism>
<evidence type="ECO:0000313" key="3">
    <source>
        <dbReference type="Proteomes" id="UP001501170"/>
    </source>
</evidence>
<dbReference type="Proteomes" id="UP001501170">
    <property type="component" value="Unassembled WGS sequence"/>
</dbReference>
<name>A0ABP5U812_9ACTN</name>
<evidence type="ECO:0000313" key="2">
    <source>
        <dbReference type="EMBL" id="GAA2371358.1"/>
    </source>
</evidence>
<keyword evidence="3" id="KW-1185">Reference proteome</keyword>